<evidence type="ECO:0000313" key="2">
    <source>
        <dbReference type="EMBL" id="AWP09462.1"/>
    </source>
</evidence>
<dbReference type="AlphaFoldDB" id="A0A2U9C349"/>
<protein>
    <submittedName>
        <fullName evidence="2">Uncharacterized protein</fullName>
    </submittedName>
</protein>
<name>A0A2U9C349_SCOMX</name>
<proteinExistence type="predicted"/>
<evidence type="ECO:0000313" key="3">
    <source>
        <dbReference type="Proteomes" id="UP000246464"/>
    </source>
</evidence>
<evidence type="ECO:0000256" key="1">
    <source>
        <dbReference type="SAM" id="Coils"/>
    </source>
</evidence>
<keyword evidence="3" id="KW-1185">Reference proteome</keyword>
<sequence>MAEDQLAQLQTESDNEIIPLGEQTEYRAGETADVSSHKPACPQDIPAVLREMSTMLAEQRVELRHLQQENEAQAAKLRELDLQKKQQVLELDLQKTQLDKLKQQVQGT</sequence>
<dbReference type="Proteomes" id="UP000246464">
    <property type="component" value="Chromosome 11"/>
</dbReference>
<keyword evidence="1" id="KW-0175">Coiled coil</keyword>
<feature type="coiled-coil region" evidence="1">
    <location>
        <begin position="49"/>
        <end position="104"/>
    </location>
</feature>
<organism evidence="2 3">
    <name type="scientific">Scophthalmus maximus</name>
    <name type="common">Turbot</name>
    <name type="synonym">Psetta maxima</name>
    <dbReference type="NCBI Taxonomy" id="52904"/>
    <lineage>
        <taxon>Eukaryota</taxon>
        <taxon>Metazoa</taxon>
        <taxon>Chordata</taxon>
        <taxon>Craniata</taxon>
        <taxon>Vertebrata</taxon>
        <taxon>Euteleostomi</taxon>
        <taxon>Actinopterygii</taxon>
        <taxon>Neopterygii</taxon>
        <taxon>Teleostei</taxon>
        <taxon>Neoteleostei</taxon>
        <taxon>Acanthomorphata</taxon>
        <taxon>Carangaria</taxon>
        <taxon>Pleuronectiformes</taxon>
        <taxon>Pleuronectoidei</taxon>
        <taxon>Scophthalmidae</taxon>
        <taxon>Scophthalmus</taxon>
    </lineage>
</organism>
<dbReference type="EMBL" id="CP026253">
    <property type="protein sequence ID" value="AWP09462.1"/>
    <property type="molecule type" value="Genomic_DNA"/>
</dbReference>
<gene>
    <name evidence="2" type="ORF">SMAX5B_014666</name>
</gene>
<reference evidence="2 3" key="1">
    <citation type="submission" date="2017-12" db="EMBL/GenBank/DDBJ databases">
        <title>Integrating genomic resources of turbot (Scophthalmus maximus) in depth evaluation of genetic and physical mapping variation across individuals.</title>
        <authorList>
            <person name="Martinez P."/>
        </authorList>
    </citation>
    <scope>NUCLEOTIDE SEQUENCE [LARGE SCALE GENOMIC DNA]</scope>
</reference>
<accession>A0A2U9C349</accession>